<evidence type="ECO:0000256" key="7">
    <source>
        <dbReference type="PROSITE-ProRule" id="PRU00169"/>
    </source>
</evidence>
<dbReference type="Gene3D" id="2.10.70.100">
    <property type="match status" value="1"/>
</dbReference>
<reference evidence="11 12" key="1">
    <citation type="submission" date="2007-04" db="EMBL/GenBank/DDBJ databases">
        <title>Complete genome sequence of Burkholderia multivorans ATCC 17616.</title>
        <authorList>
            <person name="Ohtsubo Y."/>
            <person name="Yamashita A."/>
            <person name="Kurokawa K."/>
            <person name="Takami H."/>
            <person name="Yuhara S."/>
            <person name="Nishiyama E."/>
            <person name="Endo R."/>
            <person name="Miyazaki R."/>
            <person name="Ono A."/>
            <person name="Yano K."/>
            <person name="Ito M."/>
            <person name="Sota M."/>
            <person name="Yuji N."/>
            <person name="Hattori M."/>
            <person name="Tsuda M."/>
        </authorList>
    </citation>
    <scope>NUCLEOTIDE SEQUENCE [LARGE SCALE GENOMIC DNA]</scope>
    <source>
        <strain evidence="12">ATCC 17616 / 249</strain>
    </source>
</reference>
<dbReference type="InterPro" id="IPR036890">
    <property type="entry name" value="HATPase_C_sf"/>
</dbReference>
<dbReference type="InterPro" id="IPR001610">
    <property type="entry name" value="PAC"/>
</dbReference>
<feature type="domain" description="Response regulatory" evidence="9">
    <location>
        <begin position="410"/>
        <end position="524"/>
    </location>
</feature>
<dbReference type="PANTHER" id="PTHR43547">
    <property type="entry name" value="TWO-COMPONENT HISTIDINE KINASE"/>
    <property type="match status" value="1"/>
</dbReference>
<keyword evidence="4 7" id="KW-0597">Phosphoprotein</keyword>
<dbReference type="SMART" id="SM00086">
    <property type="entry name" value="PAC"/>
    <property type="match status" value="1"/>
</dbReference>
<evidence type="ECO:0000256" key="1">
    <source>
        <dbReference type="ARBA" id="ARBA00000085"/>
    </source>
</evidence>
<dbReference type="CDD" id="cd00075">
    <property type="entry name" value="HATPase"/>
    <property type="match status" value="1"/>
</dbReference>
<evidence type="ECO:0000256" key="2">
    <source>
        <dbReference type="ARBA" id="ARBA00004429"/>
    </source>
</evidence>
<dbReference type="InterPro" id="IPR000700">
    <property type="entry name" value="PAS-assoc_C"/>
</dbReference>
<evidence type="ECO:0000259" key="8">
    <source>
        <dbReference type="PROSITE" id="PS50109"/>
    </source>
</evidence>
<dbReference type="CDD" id="cd00082">
    <property type="entry name" value="HisKA"/>
    <property type="match status" value="1"/>
</dbReference>
<organism evidence="11 12">
    <name type="scientific">Burkholderia multivorans (strain ATCC 17616 / 249)</name>
    <dbReference type="NCBI Taxonomy" id="395019"/>
    <lineage>
        <taxon>Bacteria</taxon>
        <taxon>Pseudomonadati</taxon>
        <taxon>Pseudomonadota</taxon>
        <taxon>Betaproteobacteria</taxon>
        <taxon>Burkholderiales</taxon>
        <taxon>Burkholderiaceae</taxon>
        <taxon>Burkholderia</taxon>
        <taxon>Burkholderia cepacia complex</taxon>
    </lineage>
</organism>
<accession>A0A0H3KKX3</accession>
<dbReference type="InterPro" id="IPR000014">
    <property type="entry name" value="PAS"/>
</dbReference>
<dbReference type="HOGENOM" id="CLU_000445_114_15_4"/>
<dbReference type="SUPFAM" id="SSF47384">
    <property type="entry name" value="Homodimeric domain of signal transducing histidine kinase"/>
    <property type="match status" value="1"/>
</dbReference>
<dbReference type="STRING" id="395019.BMULJ_03821"/>
<sequence length="526" mass="56943">MTTYLLPHPVESAEQARDRLERAVDAAELGTFHCPLPLDRLFWNARCKAHFWLDPDTPDDEINIDTFYRILHADDRASVRAAVDAAVTHGGLFDVEYRTVSARGDVRWLRAKGSAHVGTDGRPVRLDGITIDISAQKRLERERDALIESERIQRFAAQSASESKDAFIAAVSHELRAPSTAILGWADMLGDAADDAAVVREGVAVIRRNILALTRLVDDLLDASRLGQGKFAIESAPVSIAECLNAALQDVAPIAETKGVRIAEPGADDGLVSGDAARLEQVFRNLLDNALKHTPSGGEIVPSLVVGPDTVQVRIADTGAGIPADRLERIFEPFLQIRHPLHAQAGGLGLGLSIARSIVVMHRGEITAYSDGLGKGATFTVTLPRLAQARPRERILRDAAPSDTSIEGSDVLLVEDDADARDALATILRLKRAVVRTASSAEEARLAIRGGVPDLIVCDLTMPEESGIDFARTLRRDGVDIPMIALTGHAREEDMRMATEAGFDAYLTKPIDTAHLVAAIEKLVRR</sequence>
<dbReference type="InterPro" id="IPR035965">
    <property type="entry name" value="PAS-like_dom_sf"/>
</dbReference>
<proteinExistence type="predicted"/>
<name>A0A0H3KKX3_BURM1</name>
<keyword evidence="12" id="KW-1185">Reference proteome</keyword>
<evidence type="ECO:0000256" key="5">
    <source>
        <dbReference type="ARBA" id="ARBA00022679"/>
    </source>
</evidence>
<feature type="domain" description="PAC" evidence="10">
    <location>
        <begin position="93"/>
        <end position="145"/>
    </location>
</feature>
<dbReference type="EC" id="2.7.13.3" evidence="3"/>
<dbReference type="InterPro" id="IPR004358">
    <property type="entry name" value="Sig_transdc_His_kin-like_C"/>
</dbReference>
<evidence type="ECO:0000313" key="11">
    <source>
        <dbReference type="EMBL" id="BAG45681.1"/>
    </source>
</evidence>
<dbReference type="SMART" id="SM00388">
    <property type="entry name" value="HisKA"/>
    <property type="match status" value="1"/>
</dbReference>
<dbReference type="InterPro" id="IPR036097">
    <property type="entry name" value="HisK_dim/P_sf"/>
</dbReference>
<dbReference type="Gene3D" id="3.30.450.20">
    <property type="entry name" value="PAS domain"/>
    <property type="match status" value="1"/>
</dbReference>
<dbReference type="Proteomes" id="UP000008815">
    <property type="component" value="Chromosome 2"/>
</dbReference>
<dbReference type="PROSITE" id="PS50113">
    <property type="entry name" value="PAC"/>
    <property type="match status" value="1"/>
</dbReference>
<keyword evidence="5" id="KW-0808">Transferase</keyword>
<dbReference type="KEGG" id="bmu:Bmul_4695"/>
<comment type="subcellular location">
    <subcellularLocation>
        <location evidence="2">Cell inner membrane</location>
        <topology evidence="2">Multi-pass membrane protein</topology>
    </subcellularLocation>
</comment>
<evidence type="ECO:0000313" key="12">
    <source>
        <dbReference type="Proteomes" id="UP000008815"/>
    </source>
</evidence>
<dbReference type="InterPro" id="IPR003594">
    <property type="entry name" value="HATPase_dom"/>
</dbReference>
<dbReference type="PRINTS" id="PR00344">
    <property type="entry name" value="BCTRLSENSOR"/>
</dbReference>
<evidence type="ECO:0000256" key="4">
    <source>
        <dbReference type="ARBA" id="ARBA00022553"/>
    </source>
</evidence>
<dbReference type="Pfam" id="PF02518">
    <property type="entry name" value="HATPase_c"/>
    <property type="match status" value="1"/>
</dbReference>
<dbReference type="Pfam" id="PF00512">
    <property type="entry name" value="HisKA"/>
    <property type="match status" value="1"/>
</dbReference>
<evidence type="ECO:0000259" key="9">
    <source>
        <dbReference type="PROSITE" id="PS50110"/>
    </source>
</evidence>
<dbReference type="AlphaFoldDB" id="A0A0H3KKX3"/>
<comment type="catalytic activity">
    <reaction evidence="1">
        <text>ATP + protein L-histidine = ADP + protein N-phospho-L-histidine.</text>
        <dbReference type="EC" id="2.7.13.3"/>
    </reaction>
</comment>
<dbReference type="SUPFAM" id="SSF52172">
    <property type="entry name" value="CheY-like"/>
    <property type="match status" value="1"/>
</dbReference>
<dbReference type="SUPFAM" id="SSF55785">
    <property type="entry name" value="PYP-like sensor domain (PAS domain)"/>
    <property type="match status" value="1"/>
</dbReference>
<dbReference type="InterPro" id="IPR011006">
    <property type="entry name" value="CheY-like_superfamily"/>
</dbReference>
<dbReference type="CDD" id="cd00130">
    <property type="entry name" value="PAS"/>
    <property type="match status" value="1"/>
</dbReference>
<dbReference type="InterPro" id="IPR013655">
    <property type="entry name" value="PAS_fold_3"/>
</dbReference>
<dbReference type="InterPro" id="IPR001789">
    <property type="entry name" value="Sig_transdc_resp-reg_receiver"/>
</dbReference>
<dbReference type="InterPro" id="IPR003661">
    <property type="entry name" value="HisK_dim/P_dom"/>
</dbReference>
<keyword evidence="6 11" id="KW-0418">Kinase</keyword>
<dbReference type="SMART" id="SM00448">
    <property type="entry name" value="REC"/>
    <property type="match status" value="1"/>
</dbReference>
<protein>
    <recommendedName>
        <fullName evidence="3">histidine kinase</fullName>
        <ecNumber evidence="3">2.7.13.3</ecNumber>
    </recommendedName>
</protein>
<dbReference type="Gene3D" id="3.40.50.2300">
    <property type="match status" value="1"/>
</dbReference>
<dbReference type="PROSITE" id="PS50109">
    <property type="entry name" value="HIS_KIN"/>
    <property type="match status" value="1"/>
</dbReference>
<dbReference type="SUPFAM" id="SSF55874">
    <property type="entry name" value="ATPase domain of HSP90 chaperone/DNA topoisomerase II/histidine kinase"/>
    <property type="match status" value="1"/>
</dbReference>
<dbReference type="PROSITE" id="PS50110">
    <property type="entry name" value="RESPONSE_REGULATORY"/>
    <property type="match status" value="1"/>
</dbReference>
<dbReference type="FunFam" id="3.30.565.10:FF:000006">
    <property type="entry name" value="Sensor histidine kinase WalK"/>
    <property type="match status" value="1"/>
</dbReference>
<feature type="modified residue" description="4-aspartylphosphate" evidence="7">
    <location>
        <position position="459"/>
    </location>
</feature>
<dbReference type="EMBL" id="AP009386">
    <property type="protein sequence ID" value="BAG45681.1"/>
    <property type="molecule type" value="Genomic_DNA"/>
</dbReference>
<dbReference type="Gene3D" id="3.30.565.10">
    <property type="entry name" value="Histidine kinase-like ATPase, C-terminal domain"/>
    <property type="match status" value="1"/>
</dbReference>
<evidence type="ECO:0000256" key="3">
    <source>
        <dbReference type="ARBA" id="ARBA00012438"/>
    </source>
</evidence>
<dbReference type="Gene3D" id="1.10.287.130">
    <property type="match status" value="1"/>
</dbReference>
<feature type="domain" description="Histidine kinase" evidence="8">
    <location>
        <begin position="170"/>
        <end position="387"/>
    </location>
</feature>
<dbReference type="GO" id="GO:0000155">
    <property type="term" value="F:phosphorelay sensor kinase activity"/>
    <property type="evidence" value="ECO:0007669"/>
    <property type="project" value="InterPro"/>
</dbReference>
<dbReference type="Pfam" id="PF00072">
    <property type="entry name" value="Response_reg"/>
    <property type="match status" value="1"/>
</dbReference>
<dbReference type="KEGG" id="bmj:BMULJ_03821"/>
<evidence type="ECO:0000256" key="6">
    <source>
        <dbReference type="ARBA" id="ARBA00022777"/>
    </source>
</evidence>
<evidence type="ECO:0000259" key="10">
    <source>
        <dbReference type="PROSITE" id="PS50113"/>
    </source>
</evidence>
<dbReference type="eggNOG" id="COG2205">
    <property type="taxonomic scope" value="Bacteria"/>
</dbReference>
<dbReference type="GO" id="GO:0005886">
    <property type="term" value="C:plasma membrane"/>
    <property type="evidence" value="ECO:0007669"/>
    <property type="project" value="UniProtKB-SubCell"/>
</dbReference>
<dbReference type="InterPro" id="IPR005467">
    <property type="entry name" value="His_kinase_dom"/>
</dbReference>
<dbReference type="Pfam" id="PF08447">
    <property type="entry name" value="PAS_3"/>
    <property type="match status" value="1"/>
</dbReference>
<dbReference type="PANTHER" id="PTHR43547:SF2">
    <property type="entry name" value="HYBRID SIGNAL TRANSDUCTION HISTIDINE KINASE C"/>
    <property type="match status" value="1"/>
</dbReference>
<gene>
    <name evidence="11" type="ordered locus">BMULJ_03821</name>
</gene>
<dbReference type="RefSeq" id="WP_012217352.1">
    <property type="nucleotide sequence ID" value="NC_010086.1"/>
</dbReference>
<dbReference type="SMART" id="SM00387">
    <property type="entry name" value="HATPase_c"/>
    <property type="match status" value="1"/>
</dbReference>